<evidence type="ECO:0000313" key="2">
    <source>
        <dbReference type="Proteomes" id="UP000324222"/>
    </source>
</evidence>
<accession>A0A5B7JGV3</accession>
<protein>
    <submittedName>
        <fullName evidence="1">Uncharacterized protein</fullName>
    </submittedName>
</protein>
<comment type="caution">
    <text evidence="1">The sequence shown here is derived from an EMBL/GenBank/DDBJ whole genome shotgun (WGS) entry which is preliminary data.</text>
</comment>
<dbReference type="Proteomes" id="UP000324222">
    <property type="component" value="Unassembled WGS sequence"/>
</dbReference>
<organism evidence="1 2">
    <name type="scientific">Portunus trituberculatus</name>
    <name type="common">Swimming crab</name>
    <name type="synonym">Neptunus trituberculatus</name>
    <dbReference type="NCBI Taxonomy" id="210409"/>
    <lineage>
        <taxon>Eukaryota</taxon>
        <taxon>Metazoa</taxon>
        <taxon>Ecdysozoa</taxon>
        <taxon>Arthropoda</taxon>
        <taxon>Crustacea</taxon>
        <taxon>Multicrustacea</taxon>
        <taxon>Malacostraca</taxon>
        <taxon>Eumalacostraca</taxon>
        <taxon>Eucarida</taxon>
        <taxon>Decapoda</taxon>
        <taxon>Pleocyemata</taxon>
        <taxon>Brachyura</taxon>
        <taxon>Eubrachyura</taxon>
        <taxon>Portunoidea</taxon>
        <taxon>Portunidae</taxon>
        <taxon>Portuninae</taxon>
        <taxon>Portunus</taxon>
    </lineage>
</organism>
<gene>
    <name evidence="1" type="ORF">E2C01_092596</name>
</gene>
<keyword evidence="2" id="KW-1185">Reference proteome</keyword>
<dbReference type="AlphaFoldDB" id="A0A5B7JGV3"/>
<name>A0A5B7JGV3_PORTR</name>
<sequence>MDLLLELYPRDCAPLKRSPEQVTLLTTYGGRPHAKVASRRDAGHAVDLRLHLGRPSMAVDLTLK</sequence>
<evidence type="ECO:0000313" key="1">
    <source>
        <dbReference type="EMBL" id="MPC97291.1"/>
    </source>
</evidence>
<proteinExistence type="predicted"/>
<dbReference type="EMBL" id="VSRR010109290">
    <property type="protein sequence ID" value="MPC97291.1"/>
    <property type="molecule type" value="Genomic_DNA"/>
</dbReference>
<reference evidence="1 2" key="1">
    <citation type="submission" date="2019-05" db="EMBL/GenBank/DDBJ databases">
        <title>Another draft genome of Portunus trituberculatus and its Hox gene families provides insights of decapod evolution.</title>
        <authorList>
            <person name="Jeong J.-H."/>
            <person name="Song I."/>
            <person name="Kim S."/>
            <person name="Choi T."/>
            <person name="Kim D."/>
            <person name="Ryu S."/>
            <person name="Kim W."/>
        </authorList>
    </citation>
    <scope>NUCLEOTIDE SEQUENCE [LARGE SCALE GENOMIC DNA]</scope>
    <source>
        <tissue evidence="1">Muscle</tissue>
    </source>
</reference>